<evidence type="ECO:0000313" key="2">
    <source>
        <dbReference type="EMBL" id="MBO8447955.1"/>
    </source>
</evidence>
<sequence>MILMKRTFLILLLSVVSMSVLSAKQEERETPMKPDKSHRGLVDMSQVFVPRGQWLTGLSASFSTHDNDMYNVVIINDVESEGHTIKFSPMLGYAVRDNMVVGVKFGYSRNLLRVDNGGLSIGGDSGISLNVDNYYSLKHTYEGSMFWRQYIPFGNNRRFALFSEAQLIFGGSQAKYVAHEPVKGTYETSFSTTLNFTPGIAAFITNDIALELNVGVMGITFQTVRQIHNQVATGKRNESLMNFKINLLSIGLGLAIYL</sequence>
<reference evidence="2" key="1">
    <citation type="submission" date="2020-10" db="EMBL/GenBank/DDBJ databases">
        <authorList>
            <person name="Gilroy R."/>
        </authorList>
    </citation>
    <scope>NUCLEOTIDE SEQUENCE</scope>
    <source>
        <strain evidence="2">20514</strain>
    </source>
</reference>
<organism evidence="2 3">
    <name type="scientific">Candidatus Cryptobacteroides merdigallinarum</name>
    <dbReference type="NCBI Taxonomy" id="2840770"/>
    <lineage>
        <taxon>Bacteria</taxon>
        <taxon>Pseudomonadati</taxon>
        <taxon>Bacteroidota</taxon>
        <taxon>Bacteroidia</taxon>
        <taxon>Bacteroidales</taxon>
        <taxon>Candidatus Cryptobacteroides</taxon>
    </lineage>
</organism>
<keyword evidence="1" id="KW-0732">Signal</keyword>
<name>A0A9D9EJ92_9BACT</name>
<accession>A0A9D9EJ92</accession>
<evidence type="ECO:0000313" key="3">
    <source>
        <dbReference type="Proteomes" id="UP000810252"/>
    </source>
</evidence>
<protein>
    <recommendedName>
        <fullName evidence="4">Outer membrane protein beta-barrel domain-containing protein</fullName>
    </recommendedName>
</protein>
<dbReference type="AlphaFoldDB" id="A0A9D9EJ92"/>
<dbReference type="Proteomes" id="UP000810252">
    <property type="component" value="Unassembled WGS sequence"/>
</dbReference>
<comment type="caution">
    <text evidence="2">The sequence shown here is derived from an EMBL/GenBank/DDBJ whole genome shotgun (WGS) entry which is preliminary data.</text>
</comment>
<gene>
    <name evidence="2" type="ORF">IAC29_01625</name>
</gene>
<feature type="signal peptide" evidence="1">
    <location>
        <begin position="1"/>
        <end position="23"/>
    </location>
</feature>
<dbReference type="EMBL" id="JADIMQ010000024">
    <property type="protein sequence ID" value="MBO8447955.1"/>
    <property type="molecule type" value="Genomic_DNA"/>
</dbReference>
<proteinExistence type="predicted"/>
<evidence type="ECO:0000256" key="1">
    <source>
        <dbReference type="SAM" id="SignalP"/>
    </source>
</evidence>
<evidence type="ECO:0008006" key="4">
    <source>
        <dbReference type="Google" id="ProtNLM"/>
    </source>
</evidence>
<feature type="chain" id="PRO_5039724837" description="Outer membrane protein beta-barrel domain-containing protein" evidence="1">
    <location>
        <begin position="24"/>
        <end position="258"/>
    </location>
</feature>
<reference evidence="2" key="2">
    <citation type="journal article" date="2021" name="PeerJ">
        <title>Extensive microbial diversity within the chicken gut microbiome revealed by metagenomics and culture.</title>
        <authorList>
            <person name="Gilroy R."/>
            <person name="Ravi A."/>
            <person name="Getino M."/>
            <person name="Pursley I."/>
            <person name="Horton D.L."/>
            <person name="Alikhan N.F."/>
            <person name="Baker D."/>
            <person name="Gharbi K."/>
            <person name="Hall N."/>
            <person name="Watson M."/>
            <person name="Adriaenssens E.M."/>
            <person name="Foster-Nyarko E."/>
            <person name="Jarju S."/>
            <person name="Secka A."/>
            <person name="Antonio M."/>
            <person name="Oren A."/>
            <person name="Chaudhuri R.R."/>
            <person name="La Ragione R."/>
            <person name="Hildebrand F."/>
            <person name="Pallen M.J."/>
        </authorList>
    </citation>
    <scope>NUCLEOTIDE SEQUENCE</scope>
    <source>
        <strain evidence="2">20514</strain>
    </source>
</reference>